<dbReference type="RefSeq" id="WP_011189470.1">
    <property type="nucleotide sequence ID" value="NC_006138.1"/>
</dbReference>
<dbReference type="EC" id="2.8.1.7" evidence="5 12"/>
<evidence type="ECO:0000256" key="3">
    <source>
        <dbReference type="ARBA" id="ARBA00006490"/>
    </source>
</evidence>
<evidence type="ECO:0000256" key="1">
    <source>
        <dbReference type="ARBA" id="ARBA00001933"/>
    </source>
</evidence>
<keyword evidence="15" id="KW-1185">Reference proteome</keyword>
<keyword evidence="8 12" id="KW-0663">Pyridoxal phosphate</keyword>
<dbReference type="InterPro" id="IPR000192">
    <property type="entry name" value="Aminotrans_V_dom"/>
</dbReference>
<evidence type="ECO:0000313" key="14">
    <source>
        <dbReference type="EMBL" id="CAG36958.1"/>
    </source>
</evidence>
<evidence type="ECO:0000259" key="13">
    <source>
        <dbReference type="Pfam" id="PF00266"/>
    </source>
</evidence>
<dbReference type="Gene3D" id="3.40.640.10">
    <property type="entry name" value="Type I PLP-dependent aspartate aminotransferase-like (Major domain)"/>
    <property type="match status" value="1"/>
</dbReference>
<dbReference type="OrthoDB" id="9808002at2"/>
<comment type="similarity">
    <text evidence="3 12">Belongs to the class-V pyridoxal-phosphate-dependent aminotransferase family. NifS/IscS subfamily.</text>
</comment>
<evidence type="ECO:0000256" key="7">
    <source>
        <dbReference type="ARBA" id="ARBA00022723"/>
    </source>
</evidence>
<dbReference type="GO" id="GO:0006520">
    <property type="term" value="P:amino acid metabolic process"/>
    <property type="evidence" value="ECO:0007669"/>
    <property type="project" value="InterPro"/>
</dbReference>
<dbReference type="PANTHER" id="PTHR11601:SF34">
    <property type="entry name" value="CYSTEINE DESULFURASE"/>
    <property type="match status" value="1"/>
</dbReference>
<gene>
    <name evidence="14" type="ordered locus">DP2229</name>
</gene>
<evidence type="ECO:0000256" key="5">
    <source>
        <dbReference type="ARBA" id="ARBA00012239"/>
    </source>
</evidence>
<dbReference type="GO" id="GO:0051536">
    <property type="term" value="F:iron-sulfur cluster binding"/>
    <property type="evidence" value="ECO:0007669"/>
    <property type="project" value="UniProtKB-KW"/>
</dbReference>
<proteinExistence type="inferred from homology"/>
<dbReference type="NCBIfam" id="TIGR03402">
    <property type="entry name" value="FeS_nifS"/>
    <property type="match status" value="1"/>
</dbReference>
<keyword evidence="6 12" id="KW-0808">Transferase</keyword>
<organism evidence="14 15">
    <name type="scientific">Desulfotalea psychrophila (strain LSv54 / DSM 12343)</name>
    <dbReference type="NCBI Taxonomy" id="177439"/>
    <lineage>
        <taxon>Bacteria</taxon>
        <taxon>Pseudomonadati</taxon>
        <taxon>Thermodesulfobacteriota</taxon>
        <taxon>Desulfobulbia</taxon>
        <taxon>Desulfobulbales</taxon>
        <taxon>Desulfocapsaceae</taxon>
        <taxon>Desulfotalea</taxon>
    </lineage>
</organism>
<dbReference type="InterPro" id="IPR015422">
    <property type="entry name" value="PyrdxlP-dep_Trfase_small"/>
</dbReference>
<evidence type="ECO:0000256" key="4">
    <source>
        <dbReference type="ARBA" id="ARBA00011738"/>
    </source>
</evidence>
<evidence type="ECO:0000256" key="12">
    <source>
        <dbReference type="RuleBase" id="RU364075"/>
    </source>
</evidence>
<evidence type="ECO:0000256" key="9">
    <source>
        <dbReference type="ARBA" id="ARBA00023004"/>
    </source>
</evidence>
<reference evidence="15" key="1">
    <citation type="journal article" date="2004" name="Environ. Microbiol.">
        <title>The genome of Desulfotalea psychrophila, a sulfate-reducing bacterium from permanently cold Arctic sediments.</title>
        <authorList>
            <person name="Rabus R."/>
            <person name="Ruepp A."/>
            <person name="Frickey T."/>
            <person name="Rattei T."/>
            <person name="Fartmann B."/>
            <person name="Stark M."/>
            <person name="Bauer M."/>
            <person name="Zibat A."/>
            <person name="Lombardot T."/>
            <person name="Becker I."/>
            <person name="Amann J."/>
            <person name="Gellner K."/>
            <person name="Teeling H."/>
            <person name="Leuschner W.D."/>
            <person name="Gloeckner F.-O."/>
            <person name="Lupas A.N."/>
            <person name="Amann R."/>
            <person name="Klenk H.-P."/>
        </authorList>
    </citation>
    <scope>NUCLEOTIDE SEQUENCE [LARGE SCALE GENOMIC DNA]</scope>
    <source>
        <strain evidence="15">DSM 12343 / LSv54</strain>
    </source>
</reference>
<evidence type="ECO:0000256" key="6">
    <source>
        <dbReference type="ARBA" id="ARBA00022679"/>
    </source>
</evidence>
<comment type="cofactor">
    <cofactor evidence="1 12">
        <name>pyridoxal 5'-phosphate</name>
        <dbReference type="ChEBI" id="CHEBI:597326"/>
    </cofactor>
</comment>
<dbReference type="HOGENOM" id="CLU_003433_0_0_7"/>
<dbReference type="GO" id="GO:0046872">
    <property type="term" value="F:metal ion binding"/>
    <property type="evidence" value="ECO:0007669"/>
    <property type="project" value="UniProtKB-KW"/>
</dbReference>
<protein>
    <recommendedName>
        <fullName evidence="5 12">Cysteine desulfurase</fullName>
        <ecNumber evidence="5 12">2.8.1.7</ecNumber>
    </recommendedName>
    <alternativeName>
        <fullName evidence="12">Nitrogenase metalloclusters biosynthesis protein NifS</fullName>
    </alternativeName>
</protein>
<dbReference type="AlphaFoldDB" id="Q6AL17"/>
<dbReference type="Pfam" id="PF00266">
    <property type="entry name" value="Aminotran_5"/>
    <property type="match status" value="1"/>
</dbReference>
<dbReference type="InterPro" id="IPR015424">
    <property type="entry name" value="PyrdxlP-dep_Trfase"/>
</dbReference>
<keyword evidence="9 12" id="KW-0408">Iron</keyword>
<sequence>MLKENKIVYMDNNATSKVAPEVLEEMIPYFSEYYGNASSMYTFGGQVAAAVNTARQQVADLLGASADEITFTSCGTESDSTAILAALRTHPEKRHIITTRVEHPAVKSLCDNLEVATGHRYRITRLKVDAEGMLDMDAYREALCEDTAIVSVMWANNETGVIFPVEEMAQLAKSRGALFHTDAVQAVGKIPINMAENEINFLALSGHKLHAPKGVGVLYVRKGTMFTPFLIGGHQEHGRRGGTENVASIVGLGKACELAGQMLETENSRVRALRDRLEEGLLASVPKALLNGNKTHRLPNTSNISFEFVEGEAILLYMNEHNICASSGSACTSGSLEPSHVLRAMGVPFTAAHGSIRFSLSVYNTEEEVDFVLDKMPAIIASLRKMSPFWKEA</sequence>
<evidence type="ECO:0000313" key="15">
    <source>
        <dbReference type="Proteomes" id="UP000000602"/>
    </source>
</evidence>
<dbReference type="STRING" id="177439.DP2229"/>
<dbReference type="SUPFAM" id="SSF53383">
    <property type="entry name" value="PLP-dependent transferases"/>
    <property type="match status" value="1"/>
</dbReference>
<comment type="function">
    <text evidence="2">Catalyzes the removal of elemental sulfur atoms from cysteine to produce alanine. Seems to participate in the biosynthesis of the nitrogenase metalloclusters by providing the inorganic sulfur required for the Fe-S core formation.</text>
</comment>
<dbReference type="InterPro" id="IPR015421">
    <property type="entry name" value="PyrdxlP-dep_Trfase_major"/>
</dbReference>
<name>Q6AL17_DESPS</name>
<dbReference type="PIRSF" id="PIRSF005572">
    <property type="entry name" value="NifS"/>
    <property type="match status" value="1"/>
</dbReference>
<dbReference type="InterPro" id="IPR016454">
    <property type="entry name" value="Cysteine_dSase"/>
</dbReference>
<evidence type="ECO:0000256" key="11">
    <source>
        <dbReference type="ARBA" id="ARBA00050776"/>
    </source>
</evidence>
<dbReference type="PANTHER" id="PTHR11601">
    <property type="entry name" value="CYSTEINE DESULFURYLASE FAMILY MEMBER"/>
    <property type="match status" value="1"/>
</dbReference>
<comment type="subunit">
    <text evidence="4">Homodimer.</text>
</comment>
<accession>Q6AL17</accession>
<dbReference type="Proteomes" id="UP000000602">
    <property type="component" value="Chromosome"/>
</dbReference>
<comment type="catalytic activity">
    <reaction evidence="11 12">
        <text>(sulfur carrier)-H + L-cysteine = (sulfur carrier)-SH + L-alanine</text>
        <dbReference type="Rhea" id="RHEA:43892"/>
        <dbReference type="Rhea" id="RHEA-COMP:14737"/>
        <dbReference type="Rhea" id="RHEA-COMP:14739"/>
        <dbReference type="ChEBI" id="CHEBI:29917"/>
        <dbReference type="ChEBI" id="CHEBI:35235"/>
        <dbReference type="ChEBI" id="CHEBI:57972"/>
        <dbReference type="ChEBI" id="CHEBI:64428"/>
        <dbReference type="EC" id="2.8.1.7"/>
    </reaction>
</comment>
<evidence type="ECO:0000256" key="8">
    <source>
        <dbReference type="ARBA" id="ARBA00022898"/>
    </source>
</evidence>
<evidence type="ECO:0000256" key="10">
    <source>
        <dbReference type="ARBA" id="ARBA00023014"/>
    </source>
</evidence>
<dbReference type="eggNOG" id="COG1104">
    <property type="taxonomic scope" value="Bacteria"/>
</dbReference>
<dbReference type="EMBL" id="CR522870">
    <property type="protein sequence ID" value="CAG36958.1"/>
    <property type="molecule type" value="Genomic_DNA"/>
</dbReference>
<dbReference type="GO" id="GO:0030170">
    <property type="term" value="F:pyridoxal phosphate binding"/>
    <property type="evidence" value="ECO:0007669"/>
    <property type="project" value="InterPro"/>
</dbReference>
<dbReference type="KEGG" id="dps:DP2229"/>
<keyword evidence="10 12" id="KW-0411">Iron-sulfur</keyword>
<dbReference type="InterPro" id="IPR017772">
    <property type="entry name" value="Cys_deSase_NifS_bac/arc"/>
</dbReference>
<feature type="domain" description="Aminotransferase class V" evidence="13">
    <location>
        <begin position="8"/>
        <end position="370"/>
    </location>
</feature>
<evidence type="ECO:0000256" key="2">
    <source>
        <dbReference type="ARBA" id="ARBA00003120"/>
    </source>
</evidence>
<dbReference type="Gene3D" id="3.90.1150.10">
    <property type="entry name" value="Aspartate Aminotransferase, domain 1"/>
    <property type="match status" value="1"/>
</dbReference>
<dbReference type="Gene3D" id="1.10.260.50">
    <property type="match status" value="1"/>
</dbReference>
<dbReference type="GO" id="GO:0031071">
    <property type="term" value="F:cysteine desulfurase activity"/>
    <property type="evidence" value="ECO:0007669"/>
    <property type="project" value="UniProtKB-EC"/>
</dbReference>
<keyword evidence="7 12" id="KW-0479">Metal-binding</keyword>
<dbReference type="FunFam" id="3.40.640.10:FF:000084">
    <property type="entry name" value="IscS-like cysteine desulfurase"/>
    <property type="match status" value="1"/>
</dbReference>